<evidence type="ECO:0000256" key="1">
    <source>
        <dbReference type="ARBA" id="ARBA00004442"/>
    </source>
</evidence>
<proteinExistence type="predicted"/>
<organism evidence="8 9">
    <name type="scientific">Phycicoccus endophyticus</name>
    <dbReference type="NCBI Taxonomy" id="1690220"/>
    <lineage>
        <taxon>Bacteria</taxon>
        <taxon>Bacillati</taxon>
        <taxon>Actinomycetota</taxon>
        <taxon>Actinomycetes</taxon>
        <taxon>Micrococcales</taxon>
        <taxon>Intrasporangiaceae</taxon>
        <taxon>Phycicoccus</taxon>
    </lineage>
</organism>
<dbReference type="SUPFAM" id="SSF103088">
    <property type="entry name" value="OmpA-like"/>
    <property type="match status" value="1"/>
</dbReference>
<dbReference type="GO" id="GO:0009279">
    <property type="term" value="C:cell outer membrane"/>
    <property type="evidence" value="ECO:0007669"/>
    <property type="project" value="UniProtKB-SubCell"/>
</dbReference>
<dbReference type="PRINTS" id="PR01021">
    <property type="entry name" value="OMPADOMAIN"/>
</dbReference>
<dbReference type="Pfam" id="PF00691">
    <property type="entry name" value="OmpA"/>
    <property type="match status" value="1"/>
</dbReference>
<keyword evidence="6" id="KW-0732">Signal</keyword>
<dbReference type="KEGG" id="pei:H9L10_13425"/>
<keyword evidence="3" id="KW-0998">Cell outer membrane</keyword>
<dbReference type="PANTHER" id="PTHR30329:SF21">
    <property type="entry name" value="LIPOPROTEIN YIAD-RELATED"/>
    <property type="match status" value="1"/>
</dbReference>
<dbReference type="PANTHER" id="PTHR30329">
    <property type="entry name" value="STATOR ELEMENT OF FLAGELLAR MOTOR COMPLEX"/>
    <property type="match status" value="1"/>
</dbReference>
<name>A0A7G9R0T4_9MICO</name>
<dbReference type="AlphaFoldDB" id="A0A7G9R0T4"/>
<keyword evidence="9" id="KW-1185">Reference proteome</keyword>
<evidence type="ECO:0000313" key="9">
    <source>
        <dbReference type="Proteomes" id="UP000515976"/>
    </source>
</evidence>
<evidence type="ECO:0000256" key="3">
    <source>
        <dbReference type="ARBA" id="ARBA00023237"/>
    </source>
</evidence>
<gene>
    <name evidence="8" type="ORF">H9L10_13425</name>
</gene>
<dbReference type="PROSITE" id="PS51123">
    <property type="entry name" value="OMPA_2"/>
    <property type="match status" value="1"/>
</dbReference>
<dbReference type="Proteomes" id="UP000515976">
    <property type="component" value="Chromosome"/>
</dbReference>
<feature type="chain" id="PRO_5028923135" evidence="6">
    <location>
        <begin position="26"/>
        <end position="348"/>
    </location>
</feature>
<accession>A0A7G9R0T4</accession>
<comment type="subcellular location">
    <subcellularLocation>
        <location evidence="1">Cell outer membrane</location>
    </subcellularLocation>
</comment>
<dbReference type="InterPro" id="IPR006664">
    <property type="entry name" value="OMP_bac"/>
</dbReference>
<dbReference type="InterPro" id="IPR036737">
    <property type="entry name" value="OmpA-like_sf"/>
</dbReference>
<feature type="signal peptide" evidence="6">
    <location>
        <begin position="1"/>
        <end position="25"/>
    </location>
</feature>
<evidence type="ECO:0000256" key="4">
    <source>
        <dbReference type="PROSITE-ProRule" id="PRU00473"/>
    </source>
</evidence>
<dbReference type="CDD" id="cd07185">
    <property type="entry name" value="OmpA_C-like"/>
    <property type="match status" value="1"/>
</dbReference>
<feature type="compositionally biased region" description="Polar residues" evidence="5">
    <location>
        <begin position="327"/>
        <end position="348"/>
    </location>
</feature>
<evidence type="ECO:0000256" key="5">
    <source>
        <dbReference type="SAM" id="MobiDB-lite"/>
    </source>
</evidence>
<evidence type="ECO:0000313" key="8">
    <source>
        <dbReference type="EMBL" id="QNN49209.1"/>
    </source>
</evidence>
<dbReference type="InterPro" id="IPR050330">
    <property type="entry name" value="Bact_OuterMem_StrucFunc"/>
</dbReference>
<reference evidence="8 9" key="1">
    <citation type="submission" date="2020-08" db="EMBL/GenBank/DDBJ databases">
        <title>Genome sequence of Phycicoccus endophyticus JCM 31784T.</title>
        <authorList>
            <person name="Hyun D.-W."/>
            <person name="Bae J.-W."/>
        </authorList>
    </citation>
    <scope>NUCLEOTIDE SEQUENCE [LARGE SCALE GENOMIC DNA]</scope>
    <source>
        <strain evidence="8 9">JCM 31784</strain>
    </source>
</reference>
<dbReference type="Gene3D" id="3.30.1330.60">
    <property type="entry name" value="OmpA-like domain"/>
    <property type="match status" value="1"/>
</dbReference>
<dbReference type="EMBL" id="CP060712">
    <property type="protein sequence ID" value="QNN49209.1"/>
    <property type="molecule type" value="Genomic_DNA"/>
</dbReference>
<evidence type="ECO:0000256" key="2">
    <source>
        <dbReference type="ARBA" id="ARBA00023136"/>
    </source>
</evidence>
<dbReference type="InterPro" id="IPR006665">
    <property type="entry name" value="OmpA-like"/>
</dbReference>
<sequence>MRFTSLAGLAASATLVALSVPAAGAASPGDLEVPVQGQALTLGTASGGAPAVITVHRVARVEDATVVYWSMALPEGAAAEGGAYLGPSTTSFFGRDVGPLQGDVALVDPAGAKVYRPLVPDDKFTSCICSSNTAVFDLEPGQASVLWSATAPLPDDVTSVDVVVAEQVIPHVPVEEGLLEPLAEDQQDPVILGTGWPEVDADLLAEAQPQKPASYRVTARVSNLEESVTTSAGQVDLAADVLFAKDSARLTSKATATVRAAAQQIKAAGAGKDLTVTGHTDSDASASYNLELSKRRAEAVATVLRKQLGSGYHLTTVGKGESEPIADNQTPSGQAKNRRVSITFSGGS</sequence>
<dbReference type="RefSeq" id="WP_166101268.1">
    <property type="nucleotide sequence ID" value="NZ_BMMY01000006.1"/>
</dbReference>
<protein>
    <submittedName>
        <fullName evidence="8">OmpA family protein</fullName>
    </submittedName>
</protein>
<keyword evidence="2 4" id="KW-0472">Membrane</keyword>
<evidence type="ECO:0000259" key="7">
    <source>
        <dbReference type="PROSITE" id="PS51123"/>
    </source>
</evidence>
<feature type="domain" description="OmpA-like" evidence="7">
    <location>
        <begin position="230"/>
        <end position="348"/>
    </location>
</feature>
<feature type="region of interest" description="Disordered" evidence="5">
    <location>
        <begin position="315"/>
        <end position="348"/>
    </location>
</feature>
<evidence type="ECO:0000256" key="6">
    <source>
        <dbReference type="SAM" id="SignalP"/>
    </source>
</evidence>